<keyword evidence="4" id="KW-0809">Transit peptide</keyword>
<dbReference type="EC" id="1.1.99.24" evidence="3"/>
<dbReference type="SUPFAM" id="SSF56796">
    <property type="entry name" value="Dehydroquinate synthase-like"/>
    <property type="match status" value="1"/>
</dbReference>
<evidence type="ECO:0000256" key="3">
    <source>
        <dbReference type="ARBA" id="ARBA00013182"/>
    </source>
</evidence>
<dbReference type="InterPro" id="IPR039697">
    <property type="entry name" value="Alcohol_dehydrogenase_Fe"/>
</dbReference>
<comment type="catalytic activity">
    <reaction evidence="1">
        <text>(S)-3-hydroxybutanoate + 2-oxoglutarate = (R)-2-hydroxyglutarate + acetoacetate</text>
        <dbReference type="Rhea" id="RHEA:23048"/>
        <dbReference type="ChEBI" id="CHEBI:11047"/>
        <dbReference type="ChEBI" id="CHEBI:13705"/>
        <dbReference type="ChEBI" id="CHEBI:15801"/>
        <dbReference type="ChEBI" id="CHEBI:16810"/>
        <dbReference type="EC" id="1.1.99.24"/>
    </reaction>
</comment>
<feature type="domain" description="Alcohol dehydrogenase iron-type/glycerol dehydrogenase GldA" evidence="7">
    <location>
        <begin position="17"/>
        <end position="187"/>
    </location>
</feature>
<dbReference type="CDD" id="cd08190">
    <property type="entry name" value="HOT"/>
    <property type="match status" value="1"/>
</dbReference>
<sequence length="425" mass="45487">MTEYLNETVFTWGATPLKFGPGAVDEIGWDLAQMGAERVLLVTDPGIAATGVPQRVADAAKAGGLTVEVYDQVHVEPTDVSIQAAVDFAKQSSWDGFIAVGGGSSIDTAKAVNLMTTHPADLYDYVNKPIGQGKAPAGPLKPLVAVPTTAGTGSETTPVCIMDFLDLKVKSGISHPRLRPTMAVVDPLLTLSMPPEVTAASGMDVLCHALESYTAKPFDSFARHRPETRAAYCGSNPISDAWTEQALSLLARSFRRAVLNGGDLAARTDMMLAATFAGMGFGNAGVHIPHACAYPIAGRVKEYRPKNYPQDEPMVPHGESVSLTAPAAFRFTFPTNPDKHLRAARILDPRAPEQQNPVDQLPFVLSSLMRDIGIPNGIGGVGYDEDDIDELVEGTLKQERLLTISPRPVRGEDLAAIFARSIENW</sequence>
<dbReference type="InterPro" id="IPR056798">
    <property type="entry name" value="ADH_Fe_C"/>
</dbReference>
<dbReference type="RefSeq" id="WP_306987973.1">
    <property type="nucleotide sequence ID" value="NZ_JAUSUT010000001.1"/>
</dbReference>
<evidence type="ECO:0000313" key="9">
    <source>
        <dbReference type="EMBL" id="MDQ0376222.1"/>
    </source>
</evidence>
<comment type="caution">
    <text evidence="9">The sequence shown here is derived from an EMBL/GenBank/DDBJ whole genome shotgun (WGS) entry which is preliminary data.</text>
</comment>
<dbReference type="PANTHER" id="PTHR11496:SF83">
    <property type="entry name" value="HYDROXYACID-OXOACID TRANSHYDROGENASE, MITOCHONDRIAL"/>
    <property type="match status" value="1"/>
</dbReference>
<comment type="similarity">
    <text evidence="2">Belongs to the iron-containing alcohol dehydrogenase family. Hydroxyacid-oxoacid transhydrogenase subfamily.</text>
</comment>
<gene>
    <name evidence="9" type="ORF">FB470_000216</name>
</gene>
<keyword evidence="5" id="KW-0560">Oxidoreductase</keyword>
<evidence type="ECO:0000259" key="7">
    <source>
        <dbReference type="Pfam" id="PF00465"/>
    </source>
</evidence>
<evidence type="ECO:0000256" key="6">
    <source>
        <dbReference type="ARBA" id="ARBA00049496"/>
    </source>
</evidence>
<dbReference type="Pfam" id="PF25137">
    <property type="entry name" value="ADH_Fe_C"/>
    <property type="match status" value="1"/>
</dbReference>
<dbReference type="Pfam" id="PF00465">
    <property type="entry name" value="Fe-ADH"/>
    <property type="match status" value="1"/>
</dbReference>
<protein>
    <recommendedName>
        <fullName evidence="3">hydroxyacid-oxoacid transhydrogenase</fullName>
        <ecNumber evidence="3">1.1.99.24</ecNumber>
    </recommendedName>
</protein>
<evidence type="ECO:0000259" key="8">
    <source>
        <dbReference type="Pfam" id="PF25137"/>
    </source>
</evidence>
<dbReference type="InterPro" id="IPR042157">
    <property type="entry name" value="HOT"/>
</dbReference>
<dbReference type="Proteomes" id="UP001229651">
    <property type="component" value="Unassembled WGS sequence"/>
</dbReference>
<keyword evidence="10" id="KW-1185">Reference proteome</keyword>
<dbReference type="Gene3D" id="1.20.1090.10">
    <property type="entry name" value="Dehydroquinate synthase-like - alpha domain"/>
    <property type="match status" value="1"/>
</dbReference>
<evidence type="ECO:0000256" key="1">
    <source>
        <dbReference type="ARBA" id="ARBA00000813"/>
    </source>
</evidence>
<evidence type="ECO:0000256" key="4">
    <source>
        <dbReference type="ARBA" id="ARBA00022946"/>
    </source>
</evidence>
<organism evidence="9 10">
    <name type="scientific">Amycolatopsis thermophila</name>
    <dbReference type="NCBI Taxonomy" id="206084"/>
    <lineage>
        <taxon>Bacteria</taxon>
        <taxon>Bacillati</taxon>
        <taxon>Actinomycetota</taxon>
        <taxon>Actinomycetes</taxon>
        <taxon>Pseudonocardiales</taxon>
        <taxon>Pseudonocardiaceae</taxon>
        <taxon>Amycolatopsis</taxon>
    </lineage>
</organism>
<dbReference type="InterPro" id="IPR018211">
    <property type="entry name" value="ADH_Fe_CS"/>
</dbReference>
<dbReference type="PANTHER" id="PTHR11496">
    <property type="entry name" value="ALCOHOL DEHYDROGENASE"/>
    <property type="match status" value="1"/>
</dbReference>
<feature type="domain" description="Fe-containing alcohol dehydrogenase-like C-terminal" evidence="8">
    <location>
        <begin position="234"/>
        <end position="421"/>
    </location>
</feature>
<accession>A0ABU0EN22</accession>
<dbReference type="InterPro" id="IPR001670">
    <property type="entry name" value="ADH_Fe/GldA"/>
</dbReference>
<reference evidence="9 10" key="1">
    <citation type="submission" date="2023-07" db="EMBL/GenBank/DDBJ databases">
        <title>Sequencing the genomes of 1000 actinobacteria strains.</title>
        <authorList>
            <person name="Klenk H.-P."/>
        </authorList>
    </citation>
    <scope>NUCLEOTIDE SEQUENCE [LARGE SCALE GENOMIC DNA]</scope>
    <source>
        <strain evidence="9 10">DSM 45805</strain>
    </source>
</reference>
<dbReference type="PROSITE" id="PS00913">
    <property type="entry name" value="ADH_IRON_1"/>
    <property type="match status" value="1"/>
</dbReference>
<evidence type="ECO:0000256" key="2">
    <source>
        <dbReference type="ARBA" id="ARBA00010005"/>
    </source>
</evidence>
<dbReference type="EMBL" id="JAUSUT010000001">
    <property type="protein sequence ID" value="MDQ0376222.1"/>
    <property type="molecule type" value="Genomic_DNA"/>
</dbReference>
<name>A0ABU0EN22_9PSEU</name>
<dbReference type="Gene3D" id="3.40.50.1970">
    <property type="match status" value="1"/>
</dbReference>
<evidence type="ECO:0000313" key="10">
    <source>
        <dbReference type="Proteomes" id="UP001229651"/>
    </source>
</evidence>
<proteinExistence type="inferred from homology"/>
<evidence type="ECO:0000256" key="5">
    <source>
        <dbReference type="ARBA" id="ARBA00023002"/>
    </source>
</evidence>
<comment type="catalytic activity">
    <reaction evidence="6">
        <text>4-hydroxybutanoate + 2-oxoglutarate = (R)-2-hydroxyglutarate + succinate semialdehyde</text>
        <dbReference type="Rhea" id="RHEA:24734"/>
        <dbReference type="ChEBI" id="CHEBI:15801"/>
        <dbReference type="ChEBI" id="CHEBI:16724"/>
        <dbReference type="ChEBI" id="CHEBI:16810"/>
        <dbReference type="ChEBI" id="CHEBI:57706"/>
        <dbReference type="EC" id="1.1.99.24"/>
    </reaction>
</comment>